<accession>A0AAU7U7E7</accession>
<protein>
    <submittedName>
        <fullName evidence="1">Uncharacterized protein</fullName>
    </submittedName>
</protein>
<dbReference type="KEGG" id="dsc:ABOD76_03575"/>
<evidence type="ECO:0000313" key="1">
    <source>
        <dbReference type="EMBL" id="XBV84147.1"/>
    </source>
</evidence>
<geneLocation type="plasmid" evidence="1">
    <name>pDson03</name>
</geneLocation>
<name>A0AAU7U7E7_9DEIO</name>
<proteinExistence type="predicted"/>
<sequence length="93" mass="10494">MHTDNTLIPDLQDRALAVISDVMLTARQCPEAQLDGLLLTLFDWYLHLATAVDASDAEQGYREFIAFAYRVGLQIKQEACRVHAPSKVVRQLH</sequence>
<gene>
    <name evidence="1" type="ORF">ABOD76_03575</name>
</gene>
<dbReference type="RefSeq" id="WP_350242185.1">
    <property type="nucleotide sequence ID" value="NZ_CP158298.1"/>
</dbReference>
<reference evidence="1" key="1">
    <citation type="submission" date="2024-06" db="EMBL/GenBank/DDBJ databases">
        <title>Draft Genome Sequence of Deinococcus sonorensis Type Strain KR-87, a Biofilm Producing Representative of the Genus Deinococcus.</title>
        <authorList>
            <person name="Boren L.S."/>
            <person name="Grosso R.A."/>
            <person name="Hugenberg-Cox A.N."/>
            <person name="Hill J.T.E."/>
            <person name="Albert C.M."/>
            <person name="Tuohy J.M."/>
        </authorList>
    </citation>
    <scope>NUCLEOTIDE SEQUENCE</scope>
    <source>
        <strain evidence="1">KR-87</strain>
        <plasmid evidence="1">pDson03</plasmid>
    </source>
</reference>
<keyword evidence="1" id="KW-0614">Plasmid</keyword>
<dbReference type="AlphaFoldDB" id="A0AAU7U7E7"/>
<organism evidence="1">
    <name type="scientific">Deinococcus sonorensis KR-87</name>
    <dbReference type="NCBI Taxonomy" id="694439"/>
    <lineage>
        <taxon>Bacteria</taxon>
        <taxon>Thermotogati</taxon>
        <taxon>Deinococcota</taxon>
        <taxon>Deinococci</taxon>
        <taxon>Deinococcales</taxon>
        <taxon>Deinococcaceae</taxon>
        <taxon>Deinococcus</taxon>
    </lineage>
</organism>
<dbReference type="EMBL" id="CP158298">
    <property type="protein sequence ID" value="XBV84147.1"/>
    <property type="molecule type" value="Genomic_DNA"/>
</dbReference>